<organism evidence="5 6">
    <name type="scientific">Sphingomonas vulcanisoli</name>
    <dbReference type="NCBI Taxonomy" id="1658060"/>
    <lineage>
        <taxon>Bacteria</taxon>
        <taxon>Pseudomonadati</taxon>
        <taxon>Pseudomonadota</taxon>
        <taxon>Alphaproteobacteria</taxon>
        <taxon>Sphingomonadales</taxon>
        <taxon>Sphingomonadaceae</taxon>
        <taxon>Sphingomonas</taxon>
    </lineage>
</organism>
<dbReference type="PROSITE" id="PS50995">
    <property type="entry name" value="HTH_MARR_2"/>
    <property type="match status" value="1"/>
</dbReference>
<evidence type="ECO:0000256" key="2">
    <source>
        <dbReference type="ARBA" id="ARBA00023125"/>
    </source>
</evidence>
<evidence type="ECO:0000313" key="6">
    <source>
        <dbReference type="Proteomes" id="UP000727456"/>
    </source>
</evidence>
<gene>
    <name evidence="5" type="ORF">FHS31_002816</name>
</gene>
<evidence type="ECO:0000259" key="4">
    <source>
        <dbReference type="PROSITE" id="PS50995"/>
    </source>
</evidence>
<dbReference type="InterPro" id="IPR036390">
    <property type="entry name" value="WH_DNA-bd_sf"/>
</dbReference>
<dbReference type="Gene3D" id="1.10.10.10">
    <property type="entry name" value="Winged helix-like DNA-binding domain superfamily/Winged helix DNA-binding domain"/>
    <property type="match status" value="1"/>
</dbReference>
<name>A0ABX0TYA7_9SPHN</name>
<dbReference type="Pfam" id="PF12802">
    <property type="entry name" value="MarR_2"/>
    <property type="match status" value="1"/>
</dbReference>
<dbReference type="PANTHER" id="PTHR35790:SF4">
    <property type="entry name" value="HTH-TYPE TRANSCRIPTIONAL REGULATOR PCHR"/>
    <property type="match status" value="1"/>
</dbReference>
<proteinExistence type="predicted"/>
<accession>A0ABX0TYA7</accession>
<sequence length="148" mass="16195">MAKGPLRLEEFLPFRLSYTSNLVSDRIADAYMALFGLRIPEWRVIAVVAEQDGISQLDIGARTRMDKVTVSRAAIALSQRGLLARQPHGADKRSHLLILSEAGRALYAEVAPKALELEAQLFAGFSQAELDAFTATLRRIDAVVLSGT</sequence>
<dbReference type="EMBL" id="JAAOZC010000008">
    <property type="protein sequence ID" value="NIJ09184.1"/>
    <property type="molecule type" value="Genomic_DNA"/>
</dbReference>
<evidence type="ECO:0000256" key="3">
    <source>
        <dbReference type="ARBA" id="ARBA00023163"/>
    </source>
</evidence>
<comment type="caution">
    <text evidence="5">The sequence shown here is derived from an EMBL/GenBank/DDBJ whole genome shotgun (WGS) entry which is preliminary data.</text>
</comment>
<dbReference type="GO" id="GO:0003677">
    <property type="term" value="F:DNA binding"/>
    <property type="evidence" value="ECO:0007669"/>
    <property type="project" value="UniProtKB-KW"/>
</dbReference>
<feature type="domain" description="HTH marR-type" evidence="4">
    <location>
        <begin position="9"/>
        <end position="142"/>
    </location>
</feature>
<dbReference type="PANTHER" id="PTHR35790">
    <property type="entry name" value="HTH-TYPE TRANSCRIPTIONAL REGULATOR PCHR"/>
    <property type="match status" value="1"/>
</dbReference>
<protein>
    <submittedName>
        <fullName evidence="5">DNA-binding MarR family transcriptional regulator</fullName>
    </submittedName>
</protein>
<dbReference type="InterPro" id="IPR052067">
    <property type="entry name" value="Metal_resp_HTH_trans_reg"/>
</dbReference>
<evidence type="ECO:0000256" key="1">
    <source>
        <dbReference type="ARBA" id="ARBA00023015"/>
    </source>
</evidence>
<evidence type="ECO:0000313" key="5">
    <source>
        <dbReference type="EMBL" id="NIJ09184.1"/>
    </source>
</evidence>
<keyword evidence="1" id="KW-0805">Transcription regulation</keyword>
<dbReference type="Proteomes" id="UP000727456">
    <property type="component" value="Unassembled WGS sequence"/>
</dbReference>
<dbReference type="SUPFAM" id="SSF46785">
    <property type="entry name" value="Winged helix' DNA-binding domain"/>
    <property type="match status" value="1"/>
</dbReference>
<dbReference type="SMART" id="SM00347">
    <property type="entry name" value="HTH_MARR"/>
    <property type="match status" value="1"/>
</dbReference>
<dbReference type="InterPro" id="IPR036388">
    <property type="entry name" value="WH-like_DNA-bd_sf"/>
</dbReference>
<dbReference type="InterPro" id="IPR000835">
    <property type="entry name" value="HTH_MarR-typ"/>
</dbReference>
<reference evidence="5 6" key="1">
    <citation type="submission" date="2020-03" db="EMBL/GenBank/DDBJ databases">
        <title>Genomic Encyclopedia of Type Strains, Phase III (KMG-III): the genomes of soil and plant-associated and newly described type strains.</title>
        <authorList>
            <person name="Whitman W."/>
        </authorList>
    </citation>
    <scope>NUCLEOTIDE SEQUENCE [LARGE SCALE GENOMIC DNA]</scope>
    <source>
        <strain evidence="5 6">CECT 8804</strain>
    </source>
</reference>
<keyword evidence="3" id="KW-0804">Transcription</keyword>
<keyword evidence="6" id="KW-1185">Reference proteome</keyword>
<dbReference type="PRINTS" id="PR00598">
    <property type="entry name" value="HTHMARR"/>
</dbReference>
<keyword evidence="2 5" id="KW-0238">DNA-binding</keyword>
<dbReference type="RefSeq" id="WP_167074539.1">
    <property type="nucleotide sequence ID" value="NZ_JAAOZC010000008.1"/>
</dbReference>